<dbReference type="EMBL" id="BOQP01000024">
    <property type="protein sequence ID" value="GIM75472.1"/>
    <property type="molecule type" value="Genomic_DNA"/>
</dbReference>
<keyword evidence="2" id="KW-1185">Reference proteome</keyword>
<evidence type="ECO:0000313" key="1">
    <source>
        <dbReference type="EMBL" id="GIM75472.1"/>
    </source>
</evidence>
<gene>
    <name evidence="1" type="ORF">Aco04nite_45520</name>
</gene>
<organism evidence="1 2">
    <name type="scientific">Winogradskya consettensis</name>
    <dbReference type="NCBI Taxonomy" id="113560"/>
    <lineage>
        <taxon>Bacteria</taxon>
        <taxon>Bacillati</taxon>
        <taxon>Actinomycetota</taxon>
        <taxon>Actinomycetes</taxon>
        <taxon>Micromonosporales</taxon>
        <taxon>Micromonosporaceae</taxon>
        <taxon>Winogradskya</taxon>
    </lineage>
</organism>
<name>A0A919SN48_9ACTN</name>
<protein>
    <submittedName>
        <fullName evidence="1">Uncharacterized protein</fullName>
    </submittedName>
</protein>
<dbReference type="AlphaFoldDB" id="A0A919SN48"/>
<proteinExistence type="predicted"/>
<dbReference type="Proteomes" id="UP000680865">
    <property type="component" value="Unassembled WGS sequence"/>
</dbReference>
<reference evidence="1" key="1">
    <citation type="submission" date="2021-03" db="EMBL/GenBank/DDBJ databases">
        <title>Whole genome shotgun sequence of Actinoplanes consettensis NBRC 14913.</title>
        <authorList>
            <person name="Komaki H."/>
            <person name="Tamura T."/>
        </authorList>
    </citation>
    <scope>NUCLEOTIDE SEQUENCE</scope>
    <source>
        <strain evidence="1">NBRC 14913</strain>
    </source>
</reference>
<evidence type="ECO:0000313" key="2">
    <source>
        <dbReference type="Proteomes" id="UP000680865"/>
    </source>
</evidence>
<comment type="caution">
    <text evidence="1">The sequence shown here is derived from an EMBL/GenBank/DDBJ whole genome shotgun (WGS) entry which is preliminary data.</text>
</comment>
<accession>A0A919SN48</accession>
<sequence length="90" mass="9377">MSPVLRDGRLTGGIGSFAVNGSGSFAAEVSMSVFALLLVLSQPAADISATVPPAWSTRRRVSPRRSVMATTIAGGFGNPRHPSAVDPLYY</sequence>